<evidence type="ECO:0000313" key="3">
    <source>
        <dbReference type="EMBL" id="PFX13832.1"/>
    </source>
</evidence>
<feature type="domain" description="ENPP1-3/EXOG-like endonuclease/phosphodiesterase" evidence="1">
    <location>
        <begin position="73"/>
        <end position="291"/>
    </location>
</feature>
<keyword evidence="4" id="KW-1185">Reference proteome</keyword>
<dbReference type="InterPro" id="IPR020821">
    <property type="entry name" value="ENPP1-3/EXOG-like_nuc-like"/>
</dbReference>
<feature type="domain" description="DNA/RNA non-specific endonuclease/pyrophosphatase/phosphodiesterase" evidence="2">
    <location>
        <begin position="72"/>
        <end position="305"/>
    </location>
</feature>
<dbReference type="Pfam" id="PF01223">
    <property type="entry name" value="Endonuclease_NS"/>
    <property type="match status" value="1"/>
</dbReference>
<gene>
    <name evidence="3" type="ORF">AWC38_SpisGene22057</name>
</gene>
<dbReference type="SMART" id="SM00892">
    <property type="entry name" value="Endonuclease_NS"/>
    <property type="match status" value="1"/>
</dbReference>
<reference evidence="4" key="1">
    <citation type="journal article" date="2017" name="bioRxiv">
        <title>Comparative analysis of the genomes of Stylophora pistillata and Acropora digitifera provides evidence for extensive differences between species of corals.</title>
        <authorList>
            <person name="Voolstra C.R."/>
            <person name="Li Y."/>
            <person name="Liew Y.J."/>
            <person name="Baumgarten S."/>
            <person name="Zoccola D."/>
            <person name="Flot J.-F."/>
            <person name="Tambutte S."/>
            <person name="Allemand D."/>
            <person name="Aranda M."/>
        </authorList>
    </citation>
    <scope>NUCLEOTIDE SEQUENCE [LARGE SCALE GENOMIC DNA]</scope>
</reference>
<dbReference type="SUPFAM" id="SSF54060">
    <property type="entry name" value="His-Me finger endonucleases"/>
    <property type="match status" value="1"/>
</dbReference>
<dbReference type="InterPro" id="IPR039015">
    <property type="entry name" value="ENDOD1"/>
</dbReference>
<dbReference type="Gene3D" id="3.40.570.10">
    <property type="entry name" value="Extracellular Endonuclease, subunit A"/>
    <property type="match status" value="1"/>
</dbReference>
<dbReference type="InterPro" id="IPR001604">
    <property type="entry name" value="Endo_G_ENPP1-like_dom"/>
</dbReference>
<name>A0A2B4RC72_STYPI</name>
<dbReference type="GO" id="GO:0046872">
    <property type="term" value="F:metal ion binding"/>
    <property type="evidence" value="ECO:0007669"/>
    <property type="project" value="InterPro"/>
</dbReference>
<dbReference type="AlphaFoldDB" id="A0A2B4RC72"/>
<dbReference type="OrthoDB" id="69221at2759"/>
<dbReference type="PANTHER" id="PTHR21472">
    <property type="entry name" value="ENDONUCLEASE DOMAIN-CONTAINING 1 PROTEIN ENDOD1"/>
    <property type="match status" value="1"/>
</dbReference>
<dbReference type="GO" id="GO:0003676">
    <property type="term" value="F:nucleic acid binding"/>
    <property type="evidence" value="ECO:0007669"/>
    <property type="project" value="InterPro"/>
</dbReference>
<evidence type="ECO:0008006" key="5">
    <source>
        <dbReference type="Google" id="ProtNLM"/>
    </source>
</evidence>
<dbReference type="Proteomes" id="UP000225706">
    <property type="component" value="Unassembled WGS sequence"/>
</dbReference>
<accession>A0A2B4RC72</accession>
<evidence type="ECO:0000259" key="1">
    <source>
        <dbReference type="SMART" id="SM00477"/>
    </source>
</evidence>
<comment type="caution">
    <text evidence="3">The sequence shown here is derived from an EMBL/GenBank/DDBJ whole genome shotgun (WGS) entry which is preliminary data.</text>
</comment>
<dbReference type="InterPro" id="IPR044929">
    <property type="entry name" value="DNA/RNA_non-sp_Endonuclease_sf"/>
</dbReference>
<dbReference type="GO" id="GO:0016787">
    <property type="term" value="F:hydrolase activity"/>
    <property type="evidence" value="ECO:0007669"/>
    <property type="project" value="InterPro"/>
</dbReference>
<dbReference type="SMART" id="SM00477">
    <property type="entry name" value="NUC"/>
    <property type="match status" value="1"/>
</dbReference>
<evidence type="ECO:0000313" key="4">
    <source>
        <dbReference type="Proteomes" id="UP000225706"/>
    </source>
</evidence>
<dbReference type="InterPro" id="IPR044925">
    <property type="entry name" value="His-Me_finger_sf"/>
</dbReference>
<evidence type="ECO:0000259" key="2">
    <source>
        <dbReference type="SMART" id="SM00892"/>
    </source>
</evidence>
<dbReference type="EMBL" id="LSMT01000887">
    <property type="protein sequence ID" value="PFX13832.1"/>
    <property type="molecule type" value="Genomic_DNA"/>
</dbReference>
<sequence length="314" mass="35432">MRNKEQHEAKRGEETPILIRNYLLQVDYNGFGHLNRQAETRMVQQCDLDDFSLDYQEPVFPQVPGVTTSICQRGQFATFYDGGLGIPRYAVYMLTDDEVKKFKSFKRPTSDPWSQTPGITHQGSNDLYKGGNYQRGHIVPFETLSYSEESGLASFTYTNCVPQVGSFNTGLWRVYEAKIRKYAGVCTSQGGTLYLITGISFVRLVTNPKTLQLEPELPHSIMAFPNKPGIVQSQKIAIPNSMWTAGCCWSAMKGIVTGAFAVIGNNDENKEMNKRIMAHQSLPYVEQVLQKENKNIELFPGHNDCYDLTKQVTL</sequence>
<dbReference type="PANTHER" id="PTHR21472:SF7">
    <property type="entry name" value="ENDONUCLEASE G, MITOCHONDRIAL-LIKE ISOFORM X2"/>
    <property type="match status" value="1"/>
</dbReference>
<organism evidence="3 4">
    <name type="scientific">Stylophora pistillata</name>
    <name type="common">Smooth cauliflower coral</name>
    <dbReference type="NCBI Taxonomy" id="50429"/>
    <lineage>
        <taxon>Eukaryota</taxon>
        <taxon>Metazoa</taxon>
        <taxon>Cnidaria</taxon>
        <taxon>Anthozoa</taxon>
        <taxon>Hexacorallia</taxon>
        <taxon>Scleractinia</taxon>
        <taxon>Astrocoeniina</taxon>
        <taxon>Pocilloporidae</taxon>
        <taxon>Stylophora</taxon>
    </lineage>
</organism>
<proteinExistence type="predicted"/>
<protein>
    <recommendedName>
        <fullName evidence="5">Nuclease EXOG, mitochondrial</fullName>
    </recommendedName>
</protein>